<dbReference type="SUPFAM" id="SSF52540">
    <property type="entry name" value="P-loop containing nucleoside triphosphate hydrolases"/>
    <property type="match status" value="2"/>
</dbReference>
<feature type="transmembrane region" description="Helical" evidence="9">
    <location>
        <begin position="114"/>
        <end position="133"/>
    </location>
</feature>
<dbReference type="InterPro" id="IPR027417">
    <property type="entry name" value="P-loop_NTPase"/>
</dbReference>
<keyword evidence="7 9" id="KW-1133">Transmembrane helix</keyword>
<comment type="caution">
    <text evidence="12">The sequence shown here is derived from an EMBL/GenBank/DDBJ whole genome shotgun (WGS) entry which is preliminary data.</text>
</comment>
<dbReference type="PANTHER" id="PTHR24223:SF443">
    <property type="entry name" value="MULTIDRUG-RESISTANCE LIKE PROTEIN 1, ISOFORM I"/>
    <property type="match status" value="1"/>
</dbReference>
<evidence type="ECO:0000256" key="5">
    <source>
        <dbReference type="ARBA" id="ARBA00022741"/>
    </source>
</evidence>
<feature type="domain" description="ABC transmembrane type-1" evidence="11">
    <location>
        <begin position="78"/>
        <end position="340"/>
    </location>
</feature>
<keyword evidence="13" id="KW-1185">Reference proteome</keyword>
<keyword evidence="4" id="KW-0677">Repeat</keyword>
<sequence length="1052" mass="115620">SPSQIGGFLSSAMFSWLTPLMDLGYSRPLEFDDLYQLNPNNRAQYISAAFQKNWAIEVAKPKPRLWLALARSFGGPFIVAGFLRLITDSSQFVGPLMIKLMIAFLSDRLADVTIGLYYVLAILLAGVIQSFSLRQYSFLCSETGLRVRSAIVTAVYDKSLVLAASSRAKKAYGFSPCNLVALYQMLVTSYLLYLQLGVAYFAAFAIMLLLVPATTTVSTAMQRLQRALMTVKDGRVKAVYEVLSGIKVLKLQAWETSFATRVMQLRSNELNKLRAYVFARGAATMVFNGVPTLVTIASFFGYIYMGHKLDVGTALTSLALLNILRYPLYMLPFVINSIAEAQVSFGRLEEFLLMDEREPVTAGPLKETSILVQHADFEWDAAQHDKTDAPPTDTPGPILHNVNLKLTDGNLVAIVGAVGSGKSTLLSGILGDARCARGQVHRFGSVAYVSQQPFIQNATLRDNVTFGLPFDHARYQNAIQVSSLTDDLKILPGGDLTEIGEKGINLSGGQRTRVAIARAVYQDADMYLLDDPLAAVDAHVGSDIFKQCIKTALKGKLVVLVTNGLTFLKDCDSVVVLEQGRVVEQGTYQSLMDSAGGVLAKMMEGNLHHAPRDNVLHHFDDKSEFHRPTEQVVEEKGIDSDKGALITDEDRSTGDVPWSIYRVWIDACGGVGIGCVVALLYLVTSCVNLSASFWLSYWSENAGNSTHSQFYYFNVFMGLSAASIGMLFVQTLALFLAGLRGSAHLFSALLTRVLRAPMSYFDTTPLGRIMNRMSKDVYALDETLPSNWGMLLGATFSFITTIGTVVYATPWFTVLLPPLAAFYYVSQRYYISTSRELKRLDSISRSPVVALLTETLDGIPTIRAFGVERQFVARNQALLDRNQRAYVLNISANCWLSLRLEIVGTVVTAGAAFFAVLAHGNHAGVAFAGLAGVALSCTLNVTQYLNWTVQIVSMLQTQMISVERIHAYSTMEVEAELNAEPIKQLELENAKWPSQGKVTFTNVDLRYRQGLPRVLRKLTFTIHAKEKIGIVGRTGAGKSSLVVALMRLVELD</sequence>
<dbReference type="VEuPathDB" id="FungiDB:H310_13249"/>
<evidence type="ECO:0000256" key="2">
    <source>
        <dbReference type="ARBA" id="ARBA00022448"/>
    </source>
</evidence>
<evidence type="ECO:0000256" key="6">
    <source>
        <dbReference type="ARBA" id="ARBA00022840"/>
    </source>
</evidence>
<protein>
    <recommendedName>
        <fullName evidence="14">ABC transmembrane type-1 domain-containing protein</fullName>
    </recommendedName>
</protein>
<dbReference type="InterPro" id="IPR003439">
    <property type="entry name" value="ABC_transporter-like_ATP-bd"/>
</dbReference>
<dbReference type="CDD" id="cd18579">
    <property type="entry name" value="ABC_6TM_ABCC_D1"/>
    <property type="match status" value="1"/>
</dbReference>
<dbReference type="Pfam" id="PF00664">
    <property type="entry name" value="ABC_membrane"/>
    <property type="match status" value="3"/>
</dbReference>
<dbReference type="FunFam" id="1.20.1560.10:FF:000063">
    <property type="entry name" value="Multidrug resistance protein ABC transporter"/>
    <property type="match status" value="1"/>
</dbReference>
<keyword evidence="5" id="KW-0547">Nucleotide-binding</keyword>
<feature type="transmembrane region" description="Helical" evidence="9">
    <location>
        <begin position="199"/>
        <end position="220"/>
    </location>
</feature>
<feature type="transmembrane region" description="Helical" evidence="9">
    <location>
        <begin position="65"/>
        <end position="86"/>
    </location>
</feature>
<dbReference type="CDD" id="cd18580">
    <property type="entry name" value="ABC_6TM_ABCC_D2"/>
    <property type="match status" value="1"/>
</dbReference>
<feature type="domain" description="ABC transporter" evidence="10">
    <location>
        <begin position="372"/>
        <end position="604"/>
    </location>
</feature>
<feature type="transmembrane region" description="Helical" evidence="9">
    <location>
        <begin position="814"/>
        <end position="831"/>
    </location>
</feature>
<dbReference type="SUPFAM" id="SSF90123">
    <property type="entry name" value="ABC transporter transmembrane region"/>
    <property type="match status" value="2"/>
</dbReference>
<organism evidence="12 13">
    <name type="scientific">Aphanomyces invadans</name>
    <dbReference type="NCBI Taxonomy" id="157072"/>
    <lineage>
        <taxon>Eukaryota</taxon>
        <taxon>Sar</taxon>
        <taxon>Stramenopiles</taxon>
        <taxon>Oomycota</taxon>
        <taxon>Saprolegniomycetes</taxon>
        <taxon>Saprolegniales</taxon>
        <taxon>Verrucalvaceae</taxon>
        <taxon>Aphanomyces</taxon>
    </lineage>
</organism>
<evidence type="ECO:0000256" key="9">
    <source>
        <dbReference type="SAM" id="Phobius"/>
    </source>
</evidence>
<dbReference type="PROSITE" id="PS50929">
    <property type="entry name" value="ABC_TM1F"/>
    <property type="match status" value="2"/>
</dbReference>
<keyword evidence="8 9" id="KW-0472">Membrane</keyword>
<dbReference type="Pfam" id="PF00005">
    <property type="entry name" value="ABC_tran"/>
    <property type="match status" value="1"/>
</dbReference>
<dbReference type="Proteomes" id="UP000285060">
    <property type="component" value="Unassembled WGS sequence"/>
</dbReference>
<evidence type="ECO:0008006" key="14">
    <source>
        <dbReference type="Google" id="ProtNLM"/>
    </source>
</evidence>
<evidence type="ECO:0000313" key="13">
    <source>
        <dbReference type="Proteomes" id="UP000285060"/>
    </source>
</evidence>
<dbReference type="InterPro" id="IPR011527">
    <property type="entry name" value="ABC1_TM_dom"/>
</dbReference>
<dbReference type="PROSITE" id="PS50893">
    <property type="entry name" value="ABC_TRANSPORTER_2"/>
    <property type="match status" value="1"/>
</dbReference>
<proteinExistence type="predicted"/>
<evidence type="ECO:0000256" key="4">
    <source>
        <dbReference type="ARBA" id="ARBA00022737"/>
    </source>
</evidence>
<feature type="transmembrane region" description="Helical" evidence="9">
    <location>
        <begin position="171"/>
        <end position="193"/>
    </location>
</feature>
<name>A0A3R7CUQ6_9STRA</name>
<evidence type="ECO:0000256" key="1">
    <source>
        <dbReference type="ARBA" id="ARBA00004128"/>
    </source>
</evidence>
<dbReference type="InterPro" id="IPR017871">
    <property type="entry name" value="ABC_transporter-like_CS"/>
</dbReference>
<evidence type="ECO:0000259" key="11">
    <source>
        <dbReference type="PROSITE" id="PS50929"/>
    </source>
</evidence>
<keyword evidence="6" id="KW-0067">ATP-binding</keyword>
<dbReference type="GO" id="GO:0016887">
    <property type="term" value="F:ATP hydrolysis activity"/>
    <property type="evidence" value="ECO:0007669"/>
    <property type="project" value="InterPro"/>
</dbReference>
<feature type="non-terminal residue" evidence="12">
    <location>
        <position position="1052"/>
    </location>
</feature>
<feature type="transmembrane region" description="Helical" evidence="9">
    <location>
        <begin position="924"/>
        <end position="945"/>
    </location>
</feature>
<dbReference type="AlphaFoldDB" id="A0A3R7CUQ6"/>
<feature type="transmembrane region" description="Helical" evidence="9">
    <location>
        <begin position="898"/>
        <end position="918"/>
    </location>
</feature>
<dbReference type="InterPro" id="IPR044726">
    <property type="entry name" value="ABCC_6TM_D2"/>
</dbReference>
<dbReference type="InterPro" id="IPR003593">
    <property type="entry name" value="AAA+_ATPase"/>
</dbReference>
<dbReference type="PANTHER" id="PTHR24223">
    <property type="entry name" value="ATP-BINDING CASSETTE SUB-FAMILY C"/>
    <property type="match status" value="1"/>
</dbReference>
<comment type="subcellular location">
    <subcellularLocation>
        <location evidence="1">Vacuole membrane</location>
        <topology evidence="1">Multi-pass membrane protein</topology>
    </subcellularLocation>
</comment>
<dbReference type="Gene3D" id="1.20.1560.10">
    <property type="entry name" value="ABC transporter type 1, transmembrane domain"/>
    <property type="match status" value="2"/>
</dbReference>
<feature type="transmembrane region" description="Helical" evidence="9">
    <location>
        <begin position="667"/>
        <end position="691"/>
    </location>
</feature>
<dbReference type="CDD" id="cd03250">
    <property type="entry name" value="ABCC_MRP_domain1"/>
    <property type="match status" value="1"/>
</dbReference>
<dbReference type="Gene3D" id="3.40.50.300">
    <property type="entry name" value="P-loop containing nucleotide triphosphate hydrolases"/>
    <property type="match status" value="2"/>
</dbReference>
<feature type="domain" description="ABC transmembrane type-1" evidence="11">
    <location>
        <begin position="676"/>
        <end position="957"/>
    </location>
</feature>
<dbReference type="InterPro" id="IPR050173">
    <property type="entry name" value="ABC_transporter_C-like"/>
</dbReference>
<evidence type="ECO:0000259" key="10">
    <source>
        <dbReference type="PROSITE" id="PS50893"/>
    </source>
</evidence>
<evidence type="ECO:0000256" key="7">
    <source>
        <dbReference type="ARBA" id="ARBA00022989"/>
    </source>
</evidence>
<feature type="transmembrane region" description="Helical" evidence="9">
    <location>
        <begin position="282"/>
        <end position="305"/>
    </location>
</feature>
<accession>A0A3R7CUQ6</accession>
<keyword evidence="2" id="KW-0813">Transport</keyword>
<dbReference type="PROSITE" id="PS00211">
    <property type="entry name" value="ABC_TRANSPORTER_1"/>
    <property type="match status" value="1"/>
</dbReference>
<dbReference type="SMART" id="SM00382">
    <property type="entry name" value="AAA"/>
    <property type="match status" value="1"/>
</dbReference>
<dbReference type="InterPro" id="IPR044746">
    <property type="entry name" value="ABCC_6TM_D1"/>
</dbReference>
<evidence type="ECO:0000256" key="3">
    <source>
        <dbReference type="ARBA" id="ARBA00022692"/>
    </source>
</evidence>
<feature type="non-terminal residue" evidence="12">
    <location>
        <position position="1"/>
    </location>
</feature>
<dbReference type="GO" id="GO:0005524">
    <property type="term" value="F:ATP binding"/>
    <property type="evidence" value="ECO:0007669"/>
    <property type="project" value="UniProtKB-KW"/>
</dbReference>
<gene>
    <name evidence="12" type="ORF">DYB32_008960</name>
</gene>
<keyword evidence="3 9" id="KW-0812">Transmembrane</keyword>
<dbReference type="EMBL" id="QUSY01001654">
    <property type="protein sequence ID" value="RHY24175.1"/>
    <property type="molecule type" value="Genomic_DNA"/>
</dbReference>
<dbReference type="FunFam" id="3.40.50.300:FF:000997">
    <property type="entry name" value="Multidrug resistance-associated protein 1"/>
    <property type="match status" value="1"/>
</dbReference>
<feature type="transmembrane region" description="Helical" evidence="9">
    <location>
        <begin position="711"/>
        <end position="737"/>
    </location>
</feature>
<dbReference type="GO" id="GO:0140359">
    <property type="term" value="F:ABC-type transporter activity"/>
    <property type="evidence" value="ECO:0007669"/>
    <property type="project" value="InterPro"/>
</dbReference>
<reference evidence="12 13" key="1">
    <citation type="submission" date="2018-08" db="EMBL/GenBank/DDBJ databases">
        <title>Aphanomyces genome sequencing and annotation.</title>
        <authorList>
            <person name="Minardi D."/>
            <person name="Oidtmann B."/>
            <person name="Van Der Giezen M."/>
            <person name="Studholme D.J."/>
        </authorList>
    </citation>
    <scope>NUCLEOTIDE SEQUENCE [LARGE SCALE GENOMIC DNA]</scope>
    <source>
        <strain evidence="12 13">NJM0002</strain>
    </source>
</reference>
<evidence type="ECO:0000256" key="8">
    <source>
        <dbReference type="ARBA" id="ARBA00023136"/>
    </source>
</evidence>
<dbReference type="GO" id="GO:0005774">
    <property type="term" value="C:vacuolar membrane"/>
    <property type="evidence" value="ECO:0007669"/>
    <property type="project" value="UniProtKB-SubCell"/>
</dbReference>
<dbReference type="InterPro" id="IPR036640">
    <property type="entry name" value="ABC1_TM_sf"/>
</dbReference>
<evidence type="ECO:0000313" key="12">
    <source>
        <dbReference type="EMBL" id="RHY24175.1"/>
    </source>
</evidence>